<dbReference type="PANTHER" id="PTHR43742:SF9">
    <property type="entry name" value="TETRATHIONATE REDUCTASE SUBUNIT A"/>
    <property type="match status" value="1"/>
</dbReference>
<accession>A0A1G9JLY8</accession>
<evidence type="ECO:0000256" key="5">
    <source>
        <dbReference type="ARBA" id="ARBA00022729"/>
    </source>
</evidence>
<sequence>MGIDRRTFIQLVTGGVVGSLFTPVIWKSLDDAAIWSQNWPWIPRLKSGQITEQATLSKFGPSPCSLTVKSVGGSPYVVKGNVENEMSKGGVDAISAGGAQLLYSPSRVNGPMKKVADGKYESISWEEAEKMLSEKLSAVKGQAGKLAIVSGDATGTSSEVLSAFAAGMGSSDCYLMPGDEQAAAVALDNMGGSGQIGYDLDNSDFVLFIGADAMNSWGSVVRNQRVYSEMRPTGEDLKSVYVYAGPFLNSTASSSDKWIPVAPGTGAIFSLGLAYHMLNSGSSASASDFADFKTLVMSRFTPDKVEKAIGVAPGVMAGLAKQLMSASAPLVISGSEFGQGAGAVDIIAATALNMLLGRVGEKGGMKLLADLPLAVDSAVSRTELSSRDFAGYLAAVASDKVKAPEVLLAYEANPVYAMPQADTMAAAIAKVPFLVSFSTWMDETASKADLIMPNPHSFERFDDAQTPYGVGVAMLSACAPVTEPIYNGKSTIDVVLGVASGLGIDLGYESAEAVLQAKAEKAGADWDSLVGGAAFVSDSTESGSLKFAASVLSKAVAMPKGGEIALAPYAKLNVGSSTVAIPPLNCVTISKFELQGKDLFVQINGVTAKKLNVSEGSKVKLTGTGGECVARVHINEGVMNDVIAAPLGFGHTAWDVFSRGKGDNISKILTVGTEPGTGMSVWTSSFVSIA</sequence>
<evidence type="ECO:0000256" key="1">
    <source>
        <dbReference type="ARBA" id="ARBA00010312"/>
    </source>
</evidence>
<dbReference type="EMBL" id="FNGA01000004">
    <property type="protein sequence ID" value="SDL38577.1"/>
    <property type="molecule type" value="Genomic_DNA"/>
</dbReference>
<keyword evidence="4" id="KW-0479">Metal-binding</keyword>
<dbReference type="InterPro" id="IPR006656">
    <property type="entry name" value="Mopterin_OxRdtase"/>
</dbReference>
<dbReference type="SUPFAM" id="SSF53706">
    <property type="entry name" value="Formate dehydrogenase/DMSO reductase, domains 1-3"/>
    <property type="match status" value="1"/>
</dbReference>
<evidence type="ECO:0000313" key="9">
    <source>
        <dbReference type="EMBL" id="SDL38577.1"/>
    </source>
</evidence>
<comment type="similarity">
    <text evidence="1">Belongs to the prokaryotic molybdopterin-containing oxidoreductase family.</text>
</comment>
<organism evidence="9 10">
    <name type="scientific">Maridesulfovibrio ferrireducens</name>
    <dbReference type="NCBI Taxonomy" id="246191"/>
    <lineage>
        <taxon>Bacteria</taxon>
        <taxon>Pseudomonadati</taxon>
        <taxon>Thermodesulfobacteriota</taxon>
        <taxon>Desulfovibrionia</taxon>
        <taxon>Desulfovibrionales</taxon>
        <taxon>Desulfovibrionaceae</taxon>
        <taxon>Maridesulfovibrio</taxon>
    </lineage>
</organism>
<dbReference type="Gene3D" id="3.40.50.740">
    <property type="match status" value="1"/>
</dbReference>
<keyword evidence="6" id="KW-0560">Oxidoreductase</keyword>
<dbReference type="NCBIfam" id="NF041783">
    <property type="entry name" value="mnquin_red_QrcB"/>
    <property type="match status" value="1"/>
</dbReference>
<evidence type="ECO:0000259" key="7">
    <source>
        <dbReference type="Pfam" id="PF00384"/>
    </source>
</evidence>
<protein>
    <submittedName>
        <fullName evidence="9">Anaerobic selenocysteine-containing dehydrogenase</fullName>
    </submittedName>
</protein>
<keyword evidence="2" id="KW-0408">Iron</keyword>
<evidence type="ECO:0000313" key="10">
    <source>
        <dbReference type="Proteomes" id="UP000199053"/>
    </source>
</evidence>
<dbReference type="GO" id="GO:0046872">
    <property type="term" value="F:metal ion binding"/>
    <property type="evidence" value="ECO:0007669"/>
    <property type="project" value="UniProtKB-KW"/>
</dbReference>
<keyword evidence="2" id="KW-0004">4Fe-4S</keyword>
<dbReference type="InterPro" id="IPR053557">
    <property type="entry name" value="Molybdopterin-Qrc_component"/>
</dbReference>
<keyword evidence="5" id="KW-0732">Signal</keyword>
<dbReference type="InterPro" id="IPR009010">
    <property type="entry name" value="Asp_de-COase-like_dom_sf"/>
</dbReference>
<dbReference type="GO" id="GO:0043546">
    <property type="term" value="F:molybdopterin cofactor binding"/>
    <property type="evidence" value="ECO:0007669"/>
    <property type="project" value="InterPro"/>
</dbReference>
<dbReference type="OrthoDB" id="9803192at2"/>
<evidence type="ECO:0000256" key="2">
    <source>
        <dbReference type="ARBA" id="ARBA00022485"/>
    </source>
</evidence>
<dbReference type="Pfam" id="PF01568">
    <property type="entry name" value="Molydop_binding"/>
    <property type="match status" value="1"/>
</dbReference>
<evidence type="ECO:0000256" key="4">
    <source>
        <dbReference type="ARBA" id="ARBA00022723"/>
    </source>
</evidence>
<dbReference type="Gene3D" id="2.40.40.20">
    <property type="match status" value="1"/>
</dbReference>
<dbReference type="Gene3D" id="3.40.228.10">
    <property type="entry name" value="Dimethylsulfoxide Reductase, domain 2"/>
    <property type="match status" value="1"/>
</dbReference>
<dbReference type="SUPFAM" id="SSF50692">
    <property type="entry name" value="ADC-like"/>
    <property type="match status" value="1"/>
</dbReference>
<dbReference type="Gene3D" id="3.30.2070.10">
    <property type="entry name" value="Formate dehydrogenase/DMSO reductase"/>
    <property type="match status" value="1"/>
</dbReference>
<dbReference type="GO" id="GO:0051539">
    <property type="term" value="F:4 iron, 4 sulfur cluster binding"/>
    <property type="evidence" value="ECO:0007669"/>
    <property type="project" value="UniProtKB-KW"/>
</dbReference>
<evidence type="ECO:0000256" key="3">
    <source>
        <dbReference type="ARBA" id="ARBA00022505"/>
    </source>
</evidence>
<dbReference type="Pfam" id="PF00384">
    <property type="entry name" value="Molybdopterin"/>
    <property type="match status" value="1"/>
</dbReference>
<proteinExistence type="inferred from homology"/>
<dbReference type="Proteomes" id="UP000199053">
    <property type="component" value="Unassembled WGS sequence"/>
</dbReference>
<dbReference type="PANTHER" id="PTHR43742">
    <property type="entry name" value="TRIMETHYLAMINE-N-OXIDE REDUCTASE"/>
    <property type="match status" value="1"/>
</dbReference>
<evidence type="ECO:0000259" key="8">
    <source>
        <dbReference type="Pfam" id="PF01568"/>
    </source>
</evidence>
<keyword evidence="10" id="KW-1185">Reference proteome</keyword>
<dbReference type="InterPro" id="IPR050612">
    <property type="entry name" value="Prok_Mopterin_Oxidored"/>
</dbReference>
<keyword evidence="2" id="KW-0411">Iron-sulfur</keyword>
<evidence type="ECO:0000256" key="6">
    <source>
        <dbReference type="ARBA" id="ARBA00023002"/>
    </source>
</evidence>
<gene>
    <name evidence="9" type="ORF">SAMN05660337_2861</name>
</gene>
<feature type="domain" description="Molybdopterin dinucleotide-binding" evidence="8">
    <location>
        <begin position="599"/>
        <end position="679"/>
    </location>
</feature>
<name>A0A1G9JLY8_9BACT</name>
<reference evidence="10" key="1">
    <citation type="submission" date="2016-10" db="EMBL/GenBank/DDBJ databases">
        <authorList>
            <person name="Varghese N."/>
            <person name="Submissions S."/>
        </authorList>
    </citation>
    <scope>NUCLEOTIDE SEQUENCE [LARGE SCALE GENOMIC DNA]</scope>
    <source>
        <strain evidence="10">DSM 16995</strain>
    </source>
</reference>
<dbReference type="InterPro" id="IPR006657">
    <property type="entry name" value="MoPterin_dinucl-bd_dom"/>
</dbReference>
<dbReference type="AlphaFoldDB" id="A0A1G9JLY8"/>
<dbReference type="RefSeq" id="WP_092162281.1">
    <property type="nucleotide sequence ID" value="NZ_FNGA01000004.1"/>
</dbReference>
<keyword evidence="3" id="KW-0500">Molybdenum</keyword>
<dbReference type="STRING" id="246191.SAMN05660337_2861"/>
<dbReference type="GO" id="GO:0016491">
    <property type="term" value="F:oxidoreductase activity"/>
    <property type="evidence" value="ECO:0007669"/>
    <property type="project" value="UniProtKB-KW"/>
</dbReference>
<feature type="domain" description="Molybdopterin oxidoreductase" evidence="7">
    <location>
        <begin position="107"/>
        <end position="461"/>
    </location>
</feature>